<keyword evidence="2" id="KW-1185">Reference proteome</keyword>
<dbReference type="AlphaFoldDB" id="A0A1G7S658"/>
<organism evidence="1 2">
    <name type="scientific">Mucilaginibacter gossypii</name>
    <dbReference type="NCBI Taxonomy" id="551996"/>
    <lineage>
        <taxon>Bacteria</taxon>
        <taxon>Pseudomonadati</taxon>
        <taxon>Bacteroidota</taxon>
        <taxon>Sphingobacteriia</taxon>
        <taxon>Sphingobacteriales</taxon>
        <taxon>Sphingobacteriaceae</taxon>
        <taxon>Mucilaginibacter</taxon>
    </lineage>
</organism>
<name>A0A1G7S658_9SPHI</name>
<evidence type="ECO:0000313" key="2">
    <source>
        <dbReference type="Proteomes" id="UP000199705"/>
    </source>
</evidence>
<reference evidence="2" key="1">
    <citation type="submission" date="2016-10" db="EMBL/GenBank/DDBJ databases">
        <authorList>
            <person name="Varghese N."/>
            <person name="Submissions S."/>
        </authorList>
    </citation>
    <scope>NUCLEOTIDE SEQUENCE [LARGE SCALE GENOMIC DNA]</scope>
    <source>
        <strain evidence="2">Gh-67</strain>
    </source>
</reference>
<protein>
    <submittedName>
        <fullName evidence="1">Uncharacterized protein</fullName>
    </submittedName>
</protein>
<evidence type="ECO:0000313" key="1">
    <source>
        <dbReference type="EMBL" id="SDG18434.1"/>
    </source>
</evidence>
<gene>
    <name evidence="1" type="ORF">SAMN05192573_102464</name>
</gene>
<accession>A0A1G7S658</accession>
<proteinExistence type="predicted"/>
<sequence>MCFFYYNELLCISTKVKVLLEKTSHLMYEVGVFLTKINEWYWNLLQVYPSRTWKFLKQDWACHYKQFDVPIWNIKLFNLLTITDW</sequence>
<dbReference type="EMBL" id="FNCG01000002">
    <property type="protein sequence ID" value="SDG18434.1"/>
    <property type="molecule type" value="Genomic_DNA"/>
</dbReference>
<dbReference type="Proteomes" id="UP000199705">
    <property type="component" value="Unassembled WGS sequence"/>
</dbReference>